<dbReference type="SMART" id="SM00506">
    <property type="entry name" value="A1pp"/>
    <property type="match status" value="1"/>
</dbReference>
<comment type="similarity">
    <text evidence="1">Belongs to the GDAP2 family.</text>
</comment>
<keyword evidence="5" id="KW-1185">Reference proteome</keyword>
<accession>A0AAE0SS01</accession>
<dbReference type="SUPFAM" id="SSF52087">
    <property type="entry name" value="CRAL/TRIO domain"/>
    <property type="match status" value="1"/>
</dbReference>
<evidence type="ECO:0000259" key="2">
    <source>
        <dbReference type="PROSITE" id="PS50191"/>
    </source>
</evidence>
<dbReference type="PANTHER" id="PTHR11106">
    <property type="entry name" value="GANGLIOSIDE INDUCED DIFFERENTIATION ASSOCIATED PROTEIN 2-RELATED"/>
    <property type="match status" value="1"/>
</dbReference>
<dbReference type="EMBL" id="JAEAOA010000206">
    <property type="protein sequence ID" value="KAK3596934.1"/>
    <property type="molecule type" value="Genomic_DNA"/>
</dbReference>
<evidence type="ECO:0000259" key="3">
    <source>
        <dbReference type="PROSITE" id="PS51154"/>
    </source>
</evidence>
<reference evidence="4" key="1">
    <citation type="journal article" date="2021" name="Genome Biol. Evol.">
        <title>A High-Quality Reference Genome for a Parasitic Bivalve with Doubly Uniparental Inheritance (Bivalvia: Unionida).</title>
        <authorList>
            <person name="Smith C.H."/>
        </authorList>
    </citation>
    <scope>NUCLEOTIDE SEQUENCE</scope>
    <source>
        <strain evidence="4">CHS0354</strain>
    </source>
</reference>
<dbReference type="InterPro" id="IPR043472">
    <property type="entry name" value="Macro_dom-like"/>
</dbReference>
<dbReference type="CDD" id="cd02905">
    <property type="entry name" value="Macro_GDAP2-like"/>
    <property type="match status" value="1"/>
</dbReference>
<dbReference type="InterPro" id="IPR036865">
    <property type="entry name" value="CRAL-TRIO_dom_sf"/>
</dbReference>
<dbReference type="PROSITE" id="PS51154">
    <property type="entry name" value="MACRO"/>
    <property type="match status" value="1"/>
</dbReference>
<protein>
    <recommendedName>
        <fullName evidence="6">Protein GDAP2 homolog</fullName>
    </recommendedName>
</protein>
<evidence type="ECO:0008006" key="6">
    <source>
        <dbReference type="Google" id="ProtNLM"/>
    </source>
</evidence>
<reference evidence="4" key="3">
    <citation type="submission" date="2023-05" db="EMBL/GenBank/DDBJ databases">
        <authorList>
            <person name="Smith C.H."/>
        </authorList>
    </citation>
    <scope>NUCLEOTIDE SEQUENCE</scope>
    <source>
        <strain evidence="4">CHS0354</strain>
        <tissue evidence="4">Mantle</tissue>
    </source>
</reference>
<reference evidence="4" key="2">
    <citation type="journal article" date="2021" name="Genome Biol. Evol.">
        <title>Developing a high-quality reference genome for a parasitic bivalve with doubly uniparental inheritance (Bivalvia: Unionida).</title>
        <authorList>
            <person name="Smith C.H."/>
        </authorList>
    </citation>
    <scope>NUCLEOTIDE SEQUENCE</scope>
    <source>
        <strain evidence="4">CHS0354</strain>
        <tissue evidence="4">Mantle</tissue>
    </source>
</reference>
<evidence type="ECO:0000256" key="1">
    <source>
        <dbReference type="ARBA" id="ARBA00008355"/>
    </source>
</evidence>
<comment type="caution">
    <text evidence="4">The sequence shown here is derived from an EMBL/GenBank/DDBJ whole genome shotgun (WGS) entry which is preliminary data.</text>
</comment>
<name>A0AAE0SS01_9BIVA</name>
<proteinExistence type="inferred from homology"/>
<dbReference type="Gene3D" id="3.40.220.10">
    <property type="entry name" value="Leucine Aminopeptidase, subunit E, domain 1"/>
    <property type="match status" value="1"/>
</dbReference>
<dbReference type="InterPro" id="IPR001251">
    <property type="entry name" value="CRAL-TRIO_dom"/>
</dbReference>
<gene>
    <name evidence="4" type="ORF">CHS0354_002501</name>
</gene>
<dbReference type="AlphaFoldDB" id="A0AAE0SS01"/>
<dbReference type="Pfam" id="PF01661">
    <property type="entry name" value="Macro"/>
    <property type="match status" value="1"/>
</dbReference>
<dbReference type="Proteomes" id="UP001195483">
    <property type="component" value="Unassembled WGS sequence"/>
</dbReference>
<dbReference type="PROSITE" id="PS50191">
    <property type="entry name" value="CRAL_TRIO"/>
    <property type="match status" value="1"/>
</dbReference>
<dbReference type="InterPro" id="IPR002589">
    <property type="entry name" value="Macro_dom"/>
</dbReference>
<dbReference type="CDD" id="cd00170">
    <property type="entry name" value="SEC14"/>
    <property type="match status" value="1"/>
</dbReference>
<evidence type="ECO:0000313" key="4">
    <source>
        <dbReference type="EMBL" id="KAK3596934.1"/>
    </source>
</evidence>
<dbReference type="SMART" id="SM00516">
    <property type="entry name" value="SEC14"/>
    <property type="match status" value="1"/>
</dbReference>
<organism evidence="4 5">
    <name type="scientific">Potamilus streckersoni</name>
    <dbReference type="NCBI Taxonomy" id="2493646"/>
    <lineage>
        <taxon>Eukaryota</taxon>
        <taxon>Metazoa</taxon>
        <taxon>Spiralia</taxon>
        <taxon>Lophotrochozoa</taxon>
        <taxon>Mollusca</taxon>
        <taxon>Bivalvia</taxon>
        <taxon>Autobranchia</taxon>
        <taxon>Heteroconchia</taxon>
        <taxon>Palaeoheterodonta</taxon>
        <taxon>Unionida</taxon>
        <taxon>Unionoidea</taxon>
        <taxon>Unionidae</taxon>
        <taxon>Ambleminae</taxon>
        <taxon>Lampsilini</taxon>
        <taxon>Potamilus</taxon>
    </lineage>
</organism>
<dbReference type="SUPFAM" id="SSF52949">
    <property type="entry name" value="Macro domain-like"/>
    <property type="match status" value="1"/>
</dbReference>
<dbReference type="InterPro" id="IPR035793">
    <property type="entry name" value="Macro_GDAP2"/>
</dbReference>
<feature type="domain" description="Macro" evidence="3">
    <location>
        <begin position="45"/>
        <end position="226"/>
    </location>
</feature>
<sequence>MEESEKAFDPLGARDETVLIETLTRWNMTQLPEQNDKSEADKLPSSPFPWRNDLNRKIILWNGDITVLNTEAIVHSSNERMTDKYQATKILFRKAGPKLEEDIRKNIRICKTGEAKLTEGYGLLARYVIHTVGPRYNTKYITAAEGALYSCYRNVLQHVREQKIQTLGLCCIHSTQRGYPPDQGAHIAIRTIRRFLEKFSDDVEDIVFVCGEDTFDVYEKTLPLYFPRSPKEEEEVLPKLPKDIGNDDGEPVIPERQIRIMDKPTLAAYRNDDTDLEETIDLNRTFGSSTVLEVGRHSFSHMEENPDAVKKNILKRRSDSEERNFELKKRYERLLKRARVEDLTEIAMLRCLYRTGVDRFGRPVVAFVGKNFPANTVDLEKALLYLIRILDPVVEKDYVVVYFHTMTTGENQPPMNFLKTVYSVLEHKYRKNLKTFYIIHPTWWSKLATWFFTTFTASDIKSKVQNLNGVQYLYAKINPDQLDIPPFVLDYDIQVNGPRYCVPFETEDKENQQEGL</sequence>
<evidence type="ECO:0000313" key="5">
    <source>
        <dbReference type="Proteomes" id="UP001195483"/>
    </source>
</evidence>
<feature type="domain" description="CRAL-TRIO" evidence="2">
    <location>
        <begin position="342"/>
        <end position="496"/>
    </location>
</feature>
<dbReference type="Pfam" id="PF13716">
    <property type="entry name" value="CRAL_TRIO_2"/>
    <property type="match status" value="1"/>
</dbReference>
<dbReference type="Gene3D" id="3.40.525.10">
    <property type="entry name" value="CRAL-TRIO lipid binding domain"/>
    <property type="match status" value="1"/>
</dbReference>
<dbReference type="PANTHER" id="PTHR11106:SF72">
    <property type="entry name" value="GANGLIOSIDE-INDUCED DIFFERENTIATION-ASSOCIATED PROTEIN 2"/>
    <property type="match status" value="1"/>
</dbReference>